<evidence type="ECO:0000259" key="2">
    <source>
        <dbReference type="SMART" id="SM00666"/>
    </source>
</evidence>
<evidence type="ECO:0000313" key="4">
    <source>
        <dbReference type="Proteomes" id="UP001341840"/>
    </source>
</evidence>
<evidence type="ECO:0000256" key="1">
    <source>
        <dbReference type="SAM" id="MobiDB-lite"/>
    </source>
</evidence>
<reference evidence="3 4" key="1">
    <citation type="journal article" date="2023" name="Plants (Basel)">
        <title>Bridging the Gap: Combining Genomics and Transcriptomics Approaches to Understand Stylosanthes scabra, an Orphan Legume from the Brazilian Caatinga.</title>
        <authorList>
            <person name="Ferreira-Neto J.R.C."/>
            <person name="da Silva M.D."/>
            <person name="Binneck E."/>
            <person name="de Melo N.F."/>
            <person name="da Silva R.H."/>
            <person name="de Melo A.L.T.M."/>
            <person name="Pandolfi V."/>
            <person name="Bustamante F.O."/>
            <person name="Brasileiro-Vidal A.C."/>
            <person name="Benko-Iseppon A.M."/>
        </authorList>
    </citation>
    <scope>NUCLEOTIDE SEQUENCE [LARGE SCALE GENOMIC DNA]</scope>
    <source>
        <tissue evidence="3">Leaves</tissue>
    </source>
</reference>
<comment type="caution">
    <text evidence="3">The sequence shown here is derived from an EMBL/GenBank/DDBJ whole genome shotgun (WGS) entry which is preliminary data.</text>
</comment>
<feature type="compositionally biased region" description="Low complexity" evidence="1">
    <location>
        <begin position="225"/>
        <end position="241"/>
    </location>
</feature>
<proteinExistence type="predicted"/>
<dbReference type="InterPro" id="IPR053198">
    <property type="entry name" value="Gynoecium_Dev_Regulator"/>
</dbReference>
<name>A0ABU6SPX1_9FABA</name>
<dbReference type="SUPFAM" id="SSF54277">
    <property type="entry name" value="CAD &amp; PB1 domains"/>
    <property type="match status" value="1"/>
</dbReference>
<feature type="compositionally biased region" description="Polar residues" evidence="1">
    <location>
        <begin position="19"/>
        <end position="28"/>
    </location>
</feature>
<protein>
    <recommendedName>
        <fullName evidence="2">PB1 domain-containing protein</fullName>
    </recommendedName>
</protein>
<sequence length="366" mass="39913">MAGEGGDIGVANGADETPNPGSAASSPKSKVKFMCSHAGKVLPRPSDGLLKYVGGETRVVSVPRNVTFSELMKKLSSMIDGVETMVLKYQLVPEDLDTLVSVRNEEDLKHMIEEHDRHELGGAPLLRTFLFPSKPILVYNQGTSGTEPYALEQRYIDAINGFLRVSPRSRPSPIRAPFNIPSACSSPKSNSPDGHTADLVHESPPIHGPILGLGRRSSSMHRVHSSPSISSLSNLHSLSVQQHEHHNHYHNQSPNHSSQVQSQNQSHHPPTHLPASYQRTPPQDPQVGMGRPPPLLALRRSDMGSRSTNSSSSTSYSYYYPAAADNNINRPPKGYGYYDESTSYGGGVMVERVGSMPQSPRASIWE</sequence>
<dbReference type="SMART" id="SM00666">
    <property type="entry name" value="PB1"/>
    <property type="match status" value="1"/>
</dbReference>
<feature type="compositionally biased region" description="Low complexity" evidence="1">
    <location>
        <begin position="305"/>
        <end position="316"/>
    </location>
</feature>
<feature type="compositionally biased region" description="Polar residues" evidence="1">
    <location>
        <begin position="182"/>
        <end position="193"/>
    </location>
</feature>
<keyword evidence="4" id="KW-1185">Reference proteome</keyword>
<feature type="compositionally biased region" description="Low complexity" evidence="1">
    <location>
        <begin position="250"/>
        <end position="268"/>
    </location>
</feature>
<feature type="region of interest" description="Disordered" evidence="1">
    <location>
        <begin position="1"/>
        <end position="28"/>
    </location>
</feature>
<feature type="region of interest" description="Disordered" evidence="1">
    <location>
        <begin position="170"/>
        <end position="316"/>
    </location>
</feature>
<dbReference type="CDD" id="cd06410">
    <property type="entry name" value="PB1_UP2"/>
    <property type="match status" value="1"/>
</dbReference>
<dbReference type="Gene3D" id="3.10.20.90">
    <property type="entry name" value="Phosphatidylinositol 3-kinase Catalytic Subunit, Chain A, domain 1"/>
    <property type="match status" value="1"/>
</dbReference>
<organism evidence="3 4">
    <name type="scientific">Stylosanthes scabra</name>
    <dbReference type="NCBI Taxonomy" id="79078"/>
    <lineage>
        <taxon>Eukaryota</taxon>
        <taxon>Viridiplantae</taxon>
        <taxon>Streptophyta</taxon>
        <taxon>Embryophyta</taxon>
        <taxon>Tracheophyta</taxon>
        <taxon>Spermatophyta</taxon>
        <taxon>Magnoliopsida</taxon>
        <taxon>eudicotyledons</taxon>
        <taxon>Gunneridae</taxon>
        <taxon>Pentapetalae</taxon>
        <taxon>rosids</taxon>
        <taxon>fabids</taxon>
        <taxon>Fabales</taxon>
        <taxon>Fabaceae</taxon>
        <taxon>Papilionoideae</taxon>
        <taxon>50 kb inversion clade</taxon>
        <taxon>dalbergioids sensu lato</taxon>
        <taxon>Dalbergieae</taxon>
        <taxon>Pterocarpus clade</taxon>
        <taxon>Stylosanthes</taxon>
    </lineage>
</organism>
<dbReference type="InterPro" id="IPR000270">
    <property type="entry name" value="PB1_dom"/>
</dbReference>
<dbReference type="PANTHER" id="PTHR31066:SF47">
    <property type="entry name" value="PB1 DOMAIN-CONTAINING PROTEIN"/>
    <property type="match status" value="1"/>
</dbReference>
<gene>
    <name evidence="3" type="ORF">PIB30_070366</name>
</gene>
<dbReference type="PANTHER" id="PTHR31066">
    <property type="entry name" value="OS05G0427100 PROTEIN-RELATED"/>
    <property type="match status" value="1"/>
</dbReference>
<dbReference type="EMBL" id="JASCZI010061206">
    <property type="protein sequence ID" value="MED6138013.1"/>
    <property type="molecule type" value="Genomic_DNA"/>
</dbReference>
<evidence type="ECO:0000313" key="3">
    <source>
        <dbReference type="EMBL" id="MED6138013.1"/>
    </source>
</evidence>
<dbReference type="Pfam" id="PF00564">
    <property type="entry name" value="PB1"/>
    <property type="match status" value="1"/>
</dbReference>
<accession>A0ABU6SPX1</accession>
<feature type="domain" description="PB1" evidence="2">
    <location>
        <begin position="45"/>
        <end position="133"/>
    </location>
</feature>
<dbReference type="Proteomes" id="UP001341840">
    <property type="component" value="Unassembled WGS sequence"/>
</dbReference>